<dbReference type="EMBL" id="CP014332">
    <property type="protein sequence ID" value="APS41326.1"/>
    <property type="molecule type" value="Genomic_DNA"/>
</dbReference>
<organism evidence="1 2">
    <name type="scientific">Weissella jogaejeotgali</name>
    <dbReference type="NCBI Taxonomy" id="1631871"/>
    <lineage>
        <taxon>Bacteria</taxon>
        <taxon>Bacillati</taxon>
        <taxon>Bacillota</taxon>
        <taxon>Bacilli</taxon>
        <taxon>Lactobacillales</taxon>
        <taxon>Lactobacillaceae</taxon>
        <taxon>Weissella</taxon>
    </lineage>
</organism>
<dbReference type="Proteomes" id="UP000185473">
    <property type="component" value="Chromosome"/>
</dbReference>
<reference evidence="1 2" key="1">
    <citation type="submission" date="2016-02" db="EMBL/GenBank/DDBJ databases">
        <title>Complete Genome Sequence of Weissella jogaejeotgali FOL01.</title>
        <authorList>
            <person name="Lee J.-H."/>
            <person name="Ku H.-J."/>
        </authorList>
    </citation>
    <scope>NUCLEOTIDE SEQUENCE [LARGE SCALE GENOMIC DNA]</scope>
    <source>
        <strain evidence="1 2">FOL01</strain>
    </source>
</reference>
<dbReference type="STRING" id="1631871.FOL01_0467"/>
<dbReference type="AlphaFoldDB" id="A0A1L6R9W3"/>
<gene>
    <name evidence="1" type="ORF">FOL01_0467</name>
</gene>
<dbReference type="RefSeq" id="WP_075269164.1">
    <property type="nucleotide sequence ID" value="NZ_CP014332.1"/>
</dbReference>
<protein>
    <submittedName>
        <fullName evidence="1">Uncharacterized protein</fullName>
    </submittedName>
</protein>
<dbReference type="KEGG" id="wjo:FOL01_0467"/>
<accession>A0A1L6R9W3</accession>
<name>A0A1L6R9W3_9LACO</name>
<sequence length="126" mass="14934">MFDTEKLNDVDDALYKLHKRLYELYMINYPSTSDGPFGITVVNEKTYIYLIDTLDQLIRWHNLLVDTLTSYHMNPFGNINVKKIYYTNKGSDLNLLVDDYKKTLIELNRSLDTFNQIMELNKLIKE</sequence>
<keyword evidence="2" id="KW-1185">Reference proteome</keyword>
<evidence type="ECO:0000313" key="1">
    <source>
        <dbReference type="EMBL" id="APS41326.1"/>
    </source>
</evidence>
<proteinExistence type="predicted"/>
<evidence type="ECO:0000313" key="2">
    <source>
        <dbReference type="Proteomes" id="UP000185473"/>
    </source>
</evidence>